<evidence type="ECO:0000313" key="7">
    <source>
        <dbReference type="Proteomes" id="UP000002061"/>
    </source>
</evidence>
<dbReference type="FunFam" id="3.10.450.80:FF:000001">
    <property type="entry name" value="60S ribosomal protein L44"/>
    <property type="match status" value="1"/>
</dbReference>
<proteinExistence type="inferred from homology"/>
<dbReference type="InterPro" id="IPR053708">
    <property type="entry name" value="Ribosomal_LSU_eL42"/>
</dbReference>
<dbReference type="GO" id="GO:0008270">
    <property type="term" value="F:zinc ion binding"/>
    <property type="evidence" value="ECO:0007669"/>
    <property type="project" value="UniProtKB-UniRule"/>
</dbReference>
<dbReference type="KEGG" id="mif:Metin_0776"/>
<keyword evidence="4" id="KW-0699">rRNA-binding</keyword>
<evidence type="ECO:0000313" key="6">
    <source>
        <dbReference type="EMBL" id="ADG13442.1"/>
    </source>
</evidence>
<dbReference type="PROSITE" id="PS01172">
    <property type="entry name" value="RIBOSOMAL_L44E"/>
    <property type="match status" value="1"/>
</dbReference>
<protein>
    <recommendedName>
        <fullName evidence="4">Large ribosomal subunit protein eL42</fullName>
    </recommendedName>
</protein>
<dbReference type="OrthoDB" id="52456at2157"/>
<dbReference type="STRING" id="573063.Metin_0776"/>
<dbReference type="eggNOG" id="arCOG04109">
    <property type="taxonomic scope" value="Archaea"/>
</dbReference>
<dbReference type="NCBIfam" id="NF004425">
    <property type="entry name" value="PRK05767.1"/>
    <property type="match status" value="1"/>
</dbReference>
<keyword evidence="7" id="KW-1185">Reference proteome</keyword>
<dbReference type="GO" id="GO:1990904">
    <property type="term" value="C:ribonucleoprotein complex"/>
    <property type="evidence" value="ECO:0007669"/>
    <property type="project" value="UniProtKB-KW"/>
</dbReference>
<evidence type="ECO:0000256" key="3">
    <source>
        <dbReference type="ARBA" id="ARBA00023274"/>
    </source>
</evidence>
<feature type="binding site" evidence="4">
    <location>
        <position position="11"/>
    </location>
    <ligand>
        <name>Zn(2+)</name>
        <dbReference type="ChEBI" id="CHEBI:29105"/>
    </ligand>
</feature>
<comment type="cofactor">
    <cofactor evidence="4">
        <name>Zn(2+)</name>
        <dbReference type="ChEBI" id="CHEBI:29105"/>
    </cofactor>
    <text evidence="4">Binds 1 zinc ion per subunit.</text>
</comment>
<reference evidence="6" key="1">
    <citation type="submission" date="2010-04" db="EMBL/GenBank/DDBJ databases">
        <title>Complete sequence of Methanocaldococcus infernus ME.</title>
        <authorList>
            <consortium name="US DOE Joint Genome Institute"/>
            <person name="Lucas S."/>
            <person name="Copeland A."/>
            <person name="Lapidus A."/>
            <person name="Cheng J.-F."/>
            <person name="Bruce D."/>
            <person name="Goodwin L."/>
            <person name="Pitluck S."/>
            <person name="Munk A.C."/>
            <person name="Detter J.C."/>
            <person name="Han C."/>
            <person name="Tapia R."/>
            <person name="Land M."/>
            <person name="Hauser L."/>
            <person name="Kyrpides N."/>
            <person name="Mikhailova N."/>
            <person name="Sieprawska-Lupa M."/>
            <person name="Whitman W.B."/>
            <person name="Woyke T."/>
        </authorList>
    </citation>
    <scope>NUCLEOTIDE SEQUENCE [LARGE SCALE GENOMIC DNA]</scope>
    <source>
        <strain evidence="6">ME</strain>
    </source>
</reference>
<dbReference type="AlphaFoldDB" id="D5VS89"/>
<feature type="binding site" evidence="4">
    <location>
        <position position="14"/>
    </location>
    <ligand>
        <name>Zn(2+)</name>
        <dbReference type="ChEBI" id="CHEBI:29105"/>
    </ligand>
</feature>
<name>D5VS89_METIM</name>
<dbReference type="Pfam" id="PF00935">
    <property type="entry name" value="Ribosomal_L44"/>
    <property type="match status" value="1"/>
</dbReference>
<dbReference type="Proteomes" id="UP000002061">
    <property type="component" value="Chromosome"/>
</dbReference>
<keyword evidence="4" id="KW-0862">Zinc</keyword>
<dbReference type="RefSeq" id="WP_013100188.1">
    <property type="nucleotide sequence ID" value="NC_014122.1"/>
</dbReference>
<dbReference type="SUPFAM" id="SSF57829">
    <property type="entry name" value="Zn-binding ribosomal proteins"/>
    <property type="match status" value="1"/>
</dbReference>
<dbReference type="GO" id="GO:0003735">
    <property type="term" value="F:structural constituent of ribosome"/>
    <property type="evidence" value="ECO:0007669"/>
    <property type="project" value="InterPro"/>
</dbReference>
<dbReference type="HOGENOM" id="CLU_114645_3_0_2"/>
<feature type="zinc finger region" description="C4-type" evidence="4">
    <location>
        <begin position="11"/>
        <end position="74"/>
    </location>
</feature>
<dbReference type="InterPro" id="IPR011332">
    <property type="entry name" value="Ribosomal_zn-bd"/>
</dbReference>
<dbReference type="HAMAP" id="MF_01476">
    <property type="entry name" value="Ribosomal_L44e"/>
    <property type="match status" value="1"/>
</dbReference>
<comment type="subunit">
    <text evidence="4">Part of the 50S ribosomal subunit.</text>
</comment>
<gene>
    <name evidence="4" type="primary">rpl44e</name>
    <name evidence="6" type="ordered locus">Metin_0776</name>
</gene>
<dbReference type="GeneID" id="9131790"/>
<organism evidence="6 7">
    <name type="scientific">Methanocaldococcus infernus (strain DSM 11812 / JCM 15783 / ME)</name>
    <dbReference type="NCBI Taxonomy" id="573063"/>
    <lineage>
        <taxon>Archaea</taxon>
        <taxon>Methanobacteriati</taxon>
        <taxon>Methanobacteriota</taxon>
        <taxon>Methanomada group</taxon>
        <taxon>Methanococci</taxon>
        <taxon>Methanococcales</taxon>
        <taxon>Methanocaldococcaceae</taxon>
        <taxon>Methanocaldococcus</taxon>
    </lineage>
</organism>
<dbReference type="InterPro" id="IPR000552">
    <property type="entry name" value="Ribosomal_eL44"/>
</dbReference>
<sequence length="95" mass="11080">MKFPKKVRRYCPYCKKHTIHTVEKAKKGKPSELTWGQRQFRRVTAGYGGFPRPKPEGRSKPVKKIDLRFKCTVCGKMHTKASGCFRSGRFEFVEK</sequence>
<keyword evidence="4" id="KW-0694">RNA-binding</keyword>
<evidence type="ECO:0000256" key="5">
    <source>
        <dbReference type="RuleBase" id="RU000666"/>
    </source>
</evidence>
<dbReference type="GO" id="GO:0070180">
    <property type="term" value="F:large ribosomal subunit rRNA binding"/>
    <property type="evidence" value="ECO:0007669"/>
    <property type="project" value="UniProtKB-UniRule"/>
</dbReference>
<keyword evidence="4" id="KW-0863">Zinc-finger</keyword>
<dbReference type="PANTHER" id="PTHR10369">
    <property type="entry name" value="60S RIBOSOMAL PROTEIN L36A/L44"/>
    <property type="match status" value="1"/>
</dbReference>
<accession>D5VS89</accession>
<evidence type="ECO:0000256" key="4">
    <source>
        <dbReference type="HAMAP-Rule" id="MF_01476"/>
    </source>
</evidence>
<keyword evidence="4" id="KW-0479">Metal-binding</keyword>
<comment type="similarity">
    <text evidence="1 4 5">Belongs to the eukaryotic ribosomal protein eL42 family.</text>
</comment>
<feature type="binding site" evidence="4">
    <location>
        <position position="71"/>
    </location>
    <ligand>
        <name>Zn(2+)</name>
        <dbReference type="ChEBI" id="CHEBI:29105"/>
    </ligand>
</feature>
<dbReference type="GO" id="GO:0006412">
    <property type="term" value="P:translation"/>
    <property type="evidence" value="ECO:0007669"/>
    <property type="project" value="UniProtKB-UniRule"/>
</dbReference>
<dbReference type="Gene3D" id="3.10.450.80">
    <property type="match status" value="1"/>
</dbReference>
<keyword evidence="3 4" id="KW-0687">Ribonucleoprotein</keyword>
<dbReference type="EMBL" id="CP002009">
    <property type="protein sequence ID" value="ADG13442.1"/>
    <property type="molecule type" value="Genomic_DNA"/>
</dbReference>
<feature type="binding site" evidence="4">
    <location>
        <position position="74"/>
    </location>
    <ligand>
        <name>Zn(2+)</name>
        <dbReference type="ChEBI" id="CHEBI:29105"/>
    </ligand>
</feature>
<dbReference type="GO" id="GO:0005840">
    <property type="term" value="C:ribosome"/>
    <property type="evidence" value="ECO:0007669"/>
    <property type="project" value="UniProtKB-KW"/>
</dbReference>
<evidence type="ECO:0000256" key="2">
    <source>
        <dbReference type="ARBA" id="ARBA00022980"/>
    </source>
</evidence>
<comment type="function">
    <text evidence="4">Binds to the 23S rRNA.</text>
</comment>
<keyword evidence="2 4" id="KW-0689">Ribosomal protein</keyword>
<evidence type="ECO:0000256" key="1">
    <source>
        <dbReference type="ARBA" id="ARBA00009364"/>
    </source>
</evidence>